<dbReference type="OrthoDB" id="5919723at2759"/>
<comment type="caution">
    <text evidence="1">The sequence shown here is derived from an EMBL/GenBank/DDBJ whole genome shotgun (WGS) entry which is preliminary data.</text>
</comment>
<evidence type="ECO:0000313" key="1">
    <source>
        <dbReference type="EMBL" id="KRZ04167.1"/>
    </source>
</evidence>
<name>A0A0V1H0H9_9BILA</name>
<dbReference type="AlphaFoldDB" id="A0A0V1H0H9"/>
<organism evidence="1 2">
    <name type="scientific">Trichinella zimbabwensis</name>
    <dbReference type="NCBI Taxonomy" id="268475"/>
    <lineage>
        <taxon>Eukaryota</taxon>
        <taxon>Metazoa</taxon>
        <taxon>Ecdysozoa</taxon>
        <taxon>Nematoda</taxon>
        <taxon>Enoplea</taxon>
        <taxon>Dorylaimia</taxon>
        <taxon>Trichinellida</taxon>
        <taxon>Trichinellidae</taxon>
        <taxon>Trichinella</taxon>
    </lineage>
</organism>
<dbReference type="Proteomes" id="UP000055024">
    <property type="component" value="Unassembled WGS sequence"/>
</dbReference>
<dbReference type="EMBL" id="JYDP01000171">
    <property type="protein sequence ID" value="KRZ04167.1"/>
    <property type="molecule type" value="Genomic_DNA"/>
</dbReference>
<keyword evidence="2" id="KW-1185">Reference proteome</keyword>
<protein>
    <submittedName>
        <fullName evidence="1">Uncharacterized protein</fullName>
    </submittedName>
</protein>
<sequence length="94" mass="10610">MKRRIISKPKPRLSSSRYAALPTTGSVVNAKLALRLLCVTSNTESNSVGESTINFLIDVMSIRCFYDETRHTEPVFLDERLPEKKAKLPLKAIF</sequence>
<proteinExistence type="predicted"/>
<accession>A0A0V1H0H9</accession>
<gene>
    <name evidence="1" type="ORF">T11_12772</name>
</gene>
<reference evidence="1 2" key="1">
    <citation type="submission" date="2015-01" db="EMBL/GenBank/DDBJ databases">
        <title>Evolution of Trichinella species and genotypes.</title>
        <authorList>
            <person name="Korhonen P.K."/>
            <person name="Edoardo P."/>
            <person name="Giuseppe L.R."/>
            <person name="Gasser R.B."/>
        </authorList>
    </citation>
    <scope>NUCLEOTIDE SEQUENCE [LARGE SCALE GENOMIC DNA]</scope>
    <source>
        <strain evidence="1">ISS1029</strain>
    </source>
</reference>
<evidence type="ECO:0000313" key="2">
    <source>
        <dbReference type="Proteomes" id="UP000055024"/>
    </source>
</evidence>